<reference evidence="9 11" key="1">
    <citation type="submission" date="2019-03" db="EMBL/GenBank/DDBJ databases">
        <title>Vagococcus sp. was isolated fron gut of Carduelis flavirostris.</title>
        <authorList>
            <person name="Ge Y."/>
        </authorList>
    </citation>
    <scope>NUCLEOTIDE SEQUENCE [LARGE SCALE GENOMIC DNA]</scope>
    <source>
        <strain evidence="9 11">CF-210</strain>
    </source>
</reference>
<dbReference type="AlphaFoldDB" id="A0AAJ5EEU7"/>
<evidence type="ECO:0000256" key="5">
    <source>
        <dbReference type="PROSITE-ProRule" id="PRU01248"/>
    </source>
</evidence>
<protein>
    <recommendedName>
        <fullName evidence="12">Integrase/recombinase XerD</fullName>
    </recommendedName>
</protein>
<feature type="domain" description="Tyr recombinase" evidence="6">
    <location>
        <begin position="119"/>
        <end position="307"/>
    </location>
</feature>
<keyword evidence="4" id="KW-0233">DNA recombination</keyword>
<dbReference type="Pfam" id="PF13495">
    <property type="entry name" value="Phage_int_SAM_4"/>
    <property type="match status" value="1"/>
</dbReference>
<evidence type="ECO:0000259" key="7">
    <source>
        <dbReference type="PROSITE" id="PS51900"/>
    </source>
</evidence>
<dbReference type="Gene3D" id="1.10.443.10">
    <property type="entry name" value="Intergrase catalytic core"/>
    <property type="match status" value="1"/>
</dbReference>
<dbReference type="InterPro" id="IPR050090">
    <property type="entry name" value="Tyrosine_recombinase_XerCD"/>
</dbReference>
<dbReference type="GO" id="GO:0003677">
    <property type="term" value="F:DNA binding"/>
    <property type="evidence" value="ECO:0007669"/>
    <property type="project" value="UniProtKB-UniRule"/>
</dbReference>
<dbReference type="InterPro" id="IPR013762">
    <property type="entry name" value="Integrase-like_cat_sf"/>
</dbReference>
<dbReference type="Proteomes" id="UP000297725">
    <property type="component" value="Unassembled WGS sequence"/>
</dbReference>
<name>A0AAJ5EEU7_9ENTE</name>
<dbReference type="Pfam" id="PF00589">
    <property type="entry name" value="Phage_integrase"/>
    <property type="match status" value="1"/>
</dbReference>
<evidence type="ECO:0008006" key="12">
    <source>
        <dbReference type="Google" id="ProtNLM"/>
    </source>
</evidence>
<dbReference type="InterPro" id="IPR044068">
    <property type="entry name" value="CB"/>
</dbReference>
<gene>
    <name evidence="9" type="ORF">E4031_06535</name>
    <name evidence="8" type="ORF">E4Z98_05240</name>
</gene>
<sequence>MLNTIRKEGFFVLSTELLEEFILDCQIRNLSKRTIETYEININIFWRWVNQSCDFQEVSEIKKIHFKRFVLSMLDKGYKETYINTILKALKAFYYYLFSEEYIKENCITNIKLLKEPTMVIETFNDDEIKILLSYFNKKDYLSIRNRLIVYMLLDTGLRCSELRSIKVNHVYDNYLKVCGKGNKWRVIPTSKQLQKEILKYRKARDSYIKKIRSNDIGDTLFLTKKGNNISTNATIELIFKEITVNTNIRDTIRCSPHTCRHWFAKTSIKNGQDIYTLSKILGHSNIKITQRYLESMSSDEIIQKGLLTTPLSVL</sequence>
<evidence type="ECO:0000313" key="8">
    <source>
        <dbReference type="EMBL" id="QCA28748.1"/>
    </source>
</evidence>
<reference evidence="8 10" key="2">
    <citation type="journal article" date="2020" name="Int. J. Syst. Evol. Microbiol.">
        <title>Vagococcus xieshaowenii sp. nov., isolated from snow finch (Montifringilla taczanowskii) cloacal content.</title>
        <authorList>
            <person name="Ge Y."/>
            <person name="Yang J."/>
            <person name="Lai X.H."/>
            <person name="Zhang G."/>
            <person name="Jin D."/>
            <person name="Lu S."/>
            <person name="Wang B."/>
            <person name="Huang Y."/>
            <person name="Huang Y."/>
            <person name="Ren Z."/>
            <person name="Zhang X."/>
            <person name="Xu J."/>
        </authorList>
    </citation>
    <scope>NUCLEOTIDE SEQUENCE [LARGE SCALE GENOMIC DNA]</scope>
    <source>
        <strain evidence="8">Personal::cf-49</strain>
        <strain evidence="10">personal::cf-49</strain>
    </source>
</reference>
<dbReference type="InterPro" id="IPR002104">
    <property type="entry name" value="Integrase_catalytic"/>
</dbReference>
<keyword evidence="3 5" id="KW-0238">DNA-binding</keyword>
<evidence type="ECO:0000313" key="10">
    <source>
        <dbReference type="Proteomes" id="UP000296883"/>
    </source>
</evidence>
<dbReference type="PANTHER" id="PTHR30349:SF41">
    <property type="entry name" value="INTEGRASE_RECOMBINASE PROTEIN MJ0367-RELATED"/>
    <property type="match status" value="1"/>
</dbReference>
<dbReference type="CDD" id="cd00397">
    <property type="entry name" value="DNA_BRE_C"/>
    <property type="match status" value="1"/>
</dbReference>
<dbReference type="Gene3D" id="1.10.150.130">
    <property type="match status" value="1"/>
</dbReference>
<dbReference type="EMBL" id="SRHU01000024">
    <property type="protein sequence ID" value="TFZ40444.1"/>
    <property type="molecule type" value="Genomic_DNA"/>
</dbReference>
<evidence type="ECO:0000313" key="11">
    <source>
        <dbReference type="Proteomes" id="UP000297725"/>
    </source>
</evidence>
<evidence type="ECO:0000259" key="6">
    <source>
        <dbReference type="PROSITE" id="PS51898"/>
    </source>
</evidence>
<organism evidence="9 11">
    <name type="scientific">Vagococcus xieshaowenii</name>
    <dbReference type="NCBI Taxonomy" id="2562451"/>
    <lineage>
        <taxon>Bacteria</taxon>
        <taxon>Bacillati</taxon>
        <taxon>Bacillota</taxon>
        <taxon>Bacilli</taxon>
        <taxon>Lactobacillales</taxon>
        <taxon>Enterococcaceae</taxon>
        <taxon>Vagococcus</taxon>
    </lineage>
</organism>
<dbReference type="GO" id="GO:0015074">
    <property type="term" value="P:DNA integration"/>
    <property type="evidence" value="ECO:0007669"/>
    <property type="project" value="UniProtKB-KW"/>
</dbReference>
<dbReference type="InterPro" id="IPR011010">
    <property type="entry name" value="DNA_brk_join_enz"/>
</dbReference>
<feature type="domain" description="Core-binding (CB)" evidence="7">
    <location>
        <begin position="12"/>
        <end position="98"/>
    </location>
</feature>
<evidence type="ECO:0000256" key="4">
    <source>
        <dbReference type="ARBA" id="ARBA00023172"/>
    </source>
</evidence>
<proteinExistence type="inferred from homology"/>
<dbReference type="InterPro" id="IPR010998">
    <property type="entry name" value="Integrase_recombinase_N"/>
</dbReference>
<dbReference type="InterPro" id="IPR004107">
    <property type="entry name" value="Integrase_SAM-like_N"/>
</dbReference>
<dbReference type="EMBL" id="CP038865">
    <property type="protein sequence ID" value="QCA28748.1"/>
    <property type="molecule type" value="Genomic_DNA"/>
</dbReference>
<comment type="similarity">
    <text evidence="1">Belongs to the 'phage' integrase family.</text>
</comment>
<dbReference type="Proteomes" id="UP000296883">
    <property type="component" value="Chromosome"/>
</dbReference>
<dbReference type="GO" id="GO:0006310">
    <property type="term" value="P:DNA recombination"/>
    <property type="evidence" value="ECO:0007669"/>
    <property type="project" value="UniProtKB-KW"/>
</dbReference>
<evidence type="ECO:0000256" key="3">
    <source>
        <dbReference type="ARBA" id="ARBA00023125"/>
    </source>
</evidence>
<dbReference type="PROSITE" id="PS51900">
    <property type="entry name" value="CB"/>
    <property type="match status" value="1"/>
</dbReference>
<keyword evidence="2" id="KW-0229">DNA integration</keyword>
<dbReference type="PANTHER" id="PTHR30349">
    <property type="entry name" value="PHAGE INTEGRASE-RELATED"/>
    <property type="match status" value="1"/>
</dbReference>
<evidence type="ECO:0000313" key="9">
    <source>
        <dbReference type="EMBL" id="TFZ40444.1"/>
    </source>
</evidence>
<keyword evidence="10" id="KW-1185">Reference proteome</keyword>
<dbReference type="SUPFAM" id="SSF56349">
    <property type="entry name" value="DNA breaking-rejoining enzymes"/>
    <property type="match status" value="1"/>
</dbReference>
<evidence type="ECO:0000256" key="2">
    <source>
        <dbReference type="ARBA" id="ARBA00022908"/>
    </source>
</evidence>
<dbReference type="PROSITE" id="PS51898">
    <property type="entry name" value="TYR_RECOMBINASE"/>
    <property type="match status" value="1"/>
</dbReference>
<evidence type="ECO:0000256" key="1">
    <source>
        <dbReference type="ARBA" id="ARBA00008857"/>
    </source>
</evidence>
<accession>A0AAJ5EEU7</accession>